<gene>
    <name evidence="1" type="ORF">V6575_10860</name>
</gene>
<dbReference type="RefSeq" id="WP_340274329.1">
    <property type="nucleotide sequence ID" value="NZ_JBAKIA010000005.1"/>
</dbReference>
<evidence type="ECO:0000313" key="1">
    <source>
        <dbReference type="EMBL" id="MEJ8474588.1"/>
    </source>
</evidence>
<dbReference type="EMBL" id="JBAKIA010000005">
    <property type="protein sequence ID" value="MEJ8474588.1"/>
    <property type="molecule type" value="Genomic_DNA"/>
</dbReference>
<protein>
    <submittedName>
        <fullName evidence="1">Uncharacterized protein</fullName>
    </submittedName>
</protein>
<name>A0ABU8TK97_9HYPH</name>
<reference evidence="1 2" key="1">
    <citation type="submission" date="2024-02" db="EMBL/GenBank/DDBJ databases">
        <title>Roseibium algae sp. nov., isolated from marine alga (Grateloupia sp.), showing potential in myo-inositol conversion.</title>
        <authorList>
            <person name="Wang Y."/>
        </authorList>
    </citation>
    <scope>NUCLEOTIDE SEQUENCE [LARGE SCALE GENOMIC DNA]</scope>
    <source>
        <strain evidence="1 2">H3510</strain>
    </source>
</reference>
<dbReference type="Proteomes" id="UP001385499">
    <property type="component" value="Unassembled WGS sequence"/>
</dbReference>
<proteinExistence type="predicted"/>
<accession>A0ABU8TK97</accession>
<keyword evidence="2" id="KW-1185">Reference proteome</keyword>
<organism evidence="1 2">
    <name type="scientific">Roseibium algae</name>
    <dbReference type="NCBI Taxonomy" id="3123038"/>
    <lineage>
        <taxon>Bacteria</taxon>
        <taxon>Pseudomonadati</taxon>
        <taxon>Pseudomonadota</taxon>
        <taxon>Alphaproteobacteria</taxon>
        <taxon>Hyphomicrobiales</taxon>
        <taxon>Stappiaceae</taxon>
        <taxon>Roseibium</taxon>
    </lineage>
</organism>
<comment type="caution">
    <text evidence="1">The sequence shown here is derived from an EMBL/GenBank/DDBJ whole genome shotgun (WGS) entry which is preliminary data.</text>
</comment>
<evidence type="ECO:0000313" key="2">
    <source>
        <dbReference type="Proteomes" id="UP001385499"/>
    </source>
</evidence>
<sequence length="79" mass="8606">MIAGLIAKLKGWLIGAGAVLAALAFAFLKGRSSGAEEERGRQALKDAKASKVSREIENDVQGLSERDVDKRLSRWLRKP</sequence>